<dbReference type="SUPFAM" id="SSF50447">
    <property type="entry name" value="Translation proteins"/>
    <property type="match status" value="1"/>
</dbReference>
<keyword evidence="9" id="KW-1185">Reference proteome</keyword>
<comment type="domain">
    <text evidence="5">The PRC barrel domain binds ribosomal protein uS19.</text>
</comment>
<dbReference type="InterPro" id="IPR056792">
    <property type="entry name" value="PRC_RimM"/>
</dbReference>
<evidence type="ECO:0000256" key="1">
    <source>
        <dbReference type="ARBA" id="ARBA00022490"/>
    </source>
</evidence>
<dbReference type="PANTHER" id="PTHR33692">
    <property type="entry name" value="RIBOSOME MATURATION FACTOR RIMM"/>
    <property type="match status" value="1"/>
</dbReference>
<dbReference type="NCBIfam" id="TIGR02273">
    <property type="entry name" value="16S_RimM"/>
    <property type="match status" value="1"/>
</dbReference>
<dbReference type="InterPro" id="IPR011033">
    <property type="entry name" value="PRC_barrel-like_sf"/>
</dbReference>
<dbReference type="GO" id="GO:0006364">
    <property type="term" value="P:rRNA processing"/>
    <property type="evidence" value="ECO:0007669"/>
    <property type="project" value="UniProtKB-UniRule"/>
</dbReference>
<dbReference type="HAMAP" id="MF_00014">
    <property type="entry name" value="Ribosome_mat_RimM"/>
    <property type="match status" value="1"/>
</dbReference>
<dbReference type="GO" id="GO:0042274">
    <property type="term" value="P:ribosomal small subunit biogenesis"/>
    <property type="evidence" value="ECO:0007669"/>
    <property type="project" value="UniProtKB-UniRule"/>
</dbReference>
<evidence type="ECO:0000256" key="5">
    <source>
        <dbReference type="HAMAP-Rule" id="MF_00014"/>
    </source>
</evidence>
<dbReference type="AlphaFoldDB" id="A0A6N1VGF6"/>
<keyword evidence="3 5" id="KW-0698">rRNA processing</keyword>
<dbReference type="GO" id="GO:0005840">
    <property type="term" value="C:ribosome"/>
    <property type="evidence" value="ECO:0007669"/>
    <property type="project" value="InterPro"/>
</dbReference>
<sequence length="190" mass="20167">MGKPDNPVLMGVIGAPHGVRGELRVKSYTADPLALGDYGTLYDAQGRAFDVTDIRPAKTVVVVRFAQVTDRAQAEALNGVELYIDRDQLPDEALDEDEFFVADLVGLDALDENGARIGEVIAVHNFGAGDLLEIAPSTASGGIARKRAFLVEFSRETVPTIDFEAGTLTLIRPGEIEARGPGNGEGDEGA</sequence>
<dbReference type="Gene3D" id="2.40.30.60">
    <property type="entry name" value="RimM"/>
    <property type="match status" value="1"/>
</dbReference>
<dbReference type="GO" id="GO:0043022">
    <property type="term" value="F:ribosome binding"/>
    <property type="evidence" value="ECO:0007669"/>
    <property type="project" value="InterPro"/>
</dbReference>
<dbReference type="Proteomes" id="UP000509367">
    <property type="component" value="Chromosome"/>
</dbReference>
<feature type="domain" description="RimM N-terminal" evidence="6">
    <location>
        <begin position="10"/>
        <end position="88"/>
    </location>
</feature>
<dbReference type="SUPFAM" id="SSF50346">
    <property type="entry name" value="PRC-barrel domain"/>
    <property type="match status" value="1"/>
</dbReference>
<dbReference type="PANTHER" id="PTHR33692:SF1">
    <property type="entry name" value="RIBOSOME MATURATION FACTOR RIMM"/>
    <property type="match status" value="1"/>
</dbReference>
<evidence type="ECO:0000259" key="6">
    <source>
        <dbReference type="Pfam" id="PF01782"/>
    </source>
</evidence>
<keyword evidence="2 5" id="KW-0690">Ribosome biogenesis</keyword>
<evidence type="ECO:0000256" key="4">
    <source>
        <dbReference type="ARBA" id="ARBA00023186"/>
    </source>
</evidence>
<dbReference type="Gene3D" id="2.30.30.240">
    <property type="entry name" value="PRC-barrel domain"/>
    <property type="match status" value="1"/>
</dbReference>
<dbReference type="InterPro" id="IPR036976">
    <property type="entry name" value="RimM_N_sf"/>
</dbReference>
<comment type="subunit">
    <text evidence="5">Binds ribosomal protein uS19.</text>
</comment>
<proteinExistence type="inferred from homology"/>
<evidence type="ECO:0000313" key="9">
    <source>
        <dbReference type="Proteomes" id="UP000509367"/>
    </source>
</evidence>
<dbReference type="Pfam" id="PF24986">
    <property type="entry name" value="PRC_RimM"/>
    <property type="match status" value="1"/>
</dbReference>
<gene>
    <name evidence="5 8" type="primary">rimM</name>
    <name evidence="8" type="ORF">HTY61_16625</name>
</gene>
<comment type="similarity">
    <text evidence="5">Belongs to the RimM family.</text>
</comment>
<evidence type="ECO:0000259" key="7">
    <source>
        <dbReference type="Pfam" id="PF24986"/>
    </source>
</evidence>
<name>A0A6N1VGF6_9HYPH</name>
<dbReference type="KEGG" id="orm:HTY61_16625"/>
<feature type="domain" description="Ribosome maturation factor RimM PRC barrel" evidence="7">
    <location>
        <begin position="102"/>
        <end position="175"/>
    </location>
</feature>
<evidence type="ECO:0000256" key="2">
    <source>
        <dbReference type="ARBA" id="ARBA00022517"/>
    </source>
</evidence>
<dbReference type="InterPro" id="IPR011961">
    <property type="entry name" value="RimM"/>
</dbReference>
<dbReference type="Pfam" id="PF01782">
    <property type="entry name" value="RimM"/>
    <property type="match status" value="1"/>
</dbReference>
<dbReference type="GO" id="GO:0005737">
    <property type="term" value="C:cytoplasm"/>
    <property type="evidence" value="ECO:0007669"/>
    <property type="project" value="UniProtKB-SubCell"/>
</dbReference>
<accession>A0A6N1VGF6</accession>
<evidence type="ECO:0000313" key="8">
    <source>
        <dbReference type="EMBL" id="QKV19961.1"/>
    </source>
</evidence>
<keyword evidence="1 5" id="KW-0963">Cytoplasm</keyword>
<dbReference type="InterPro" id="IPR002676">
    <property type="entry name" value="RimM_N"/>
</dbReference>
<comment type="subcellular location">
    <subcellularLocation>
        <location evidence="5">Cytoplasm</location>
    </subcellularLocation>
</comment>
<dbReference type="InterPro" id="IPR009000">
    <property type="entry name" value="Transl_B-barrel_sf"/>
</dbReference>
<dbReference type="RefSeq" id="WP_175277852.1">
    <property type="nucleotide sequence ID" value="NZ_CP054836.1"/>
</dbReference>
<comment type="function">
    <text evidence="5">An accessory protein needed during the final step in the assembly of 30S ribosomal subunit, possibly for assembly of the head region. Essential for efficient processing of 16S rRNA. May be needed both before and after RbfA during the maturation of 16S rRNA. It has affinity for free ribosomal 30S subunits but not for 70S ribosomes.</text>
</comment>
<organism evidence="8 9">
    <name type="scientific">Oricola thermophila</name>
    <dbReference type="NCBI Taxonomy" id="2742145"/>
    <lineage>
        <taxon>Bacteria</taxon>
        <taxon>Pseudomonadati</taxon>
        <taxon>Pseudomonadota</taxon>
        <taxon>Alphaproteobacteria</taxon>
        <taxon>Hyphomicrobiales</taxon>
        <taxon>Ahrensiaceae</taxon>
        <taxon>Oricola</taxon>
    </lineage>
</organism>
<protein>
    <recommendedName>
        <fullName evidence="5">Ribosome maturation factor RimM</fullName>
    </recommendedName>
</protein>
<evidence type="ECO:0000256" key="3">
    <source>
        <dbReference type="ARBA" id="ARBA00022552"/>
    </source>
</evidence>
<dbReference type="EMBL" id="CP054836">
    <property type="protein sequence ID" value="QKV19961.1"/>
    <property type="molecule type" value="Genomic_DNA"/>
</dbReference>
<keyword evidence="4 5" id="KW-0143">Chaperone</keyword>
<reference evidence="8 9" key="1">
    <citation type="submission" date="2020-06" db="EMBL/GenBank/DDBJ databases">
        <title>Oricola thermophila sp. nov. isolated from a tidal sediments.</title>
        <authorList>
            <person name="Kwon K.K."/>
            <person name="Yang S.-H."/>
            <person name="Park M.-J."/>
        </authorList>
    </citation>
    <scope>NUCLEOTIDE SEQUENCE [LARGE SCALE GENOMIC DNA]</scope>
    <source>
        <strain evidence="8 9">MEBiC13590</strain>
    </source>
</reference>